<name>A0A6M0Q3Z1_9BACI</name>
<dbReference type="RefSeq" id="WP_163178283.1">
    <property type="nucleotide sequence ID" value="NZ_JAAIWM010000001.1"/>
</dbReference>
<accession>A0A6M0Q3Z1</accession>
<evidence type="ECO:0000313" key="1">
    <source>
        <dbReference type="EMBL" id="NEY71105.1"/>
    </source>
</evidence>
<proteinExistence type="predicted"/>
<dbReference type="EMBL" id="JAAIWM010000001">
    <property type="protein sequence ID" value="NEY71105.1"/>
    <property type="molecule type" value="Genomic_DNA"/>
</dbReference>
<reference evidence="1 2" key="1">
    <citation type="submission" date="2020-02" db="EMBL/GenBank/DDBJ databases">
        <title>Bacillus aquiflavi sp. nov., isolated from yellow water of strong flavor Chinese baijiu in Yibin region of China.</title>
        <authorList>
            <person name="Xie J."/>
        </authorList>
    </citation>
    <scope>NUCLEOTIDE SEQUENCE [LARGE SCALE GENOMIC DNA]</scope>
    <source>
        <strain evidence="1 2">SA4</strain>
    </source>
</reference>
<evidence type="ECO:0000313" key="2">
    <source>
        <dbReference type="Proteomes" id="UP000481043"/>
    </source>
</evidence>
<dbReference type="Proteomes" id="UP000481043">
    <property type="component" value="Unassembled WGS sequence"/>
</dbReference>
<organism evidence="1 2">
    <name type="scientific">Bacillus mesophilus</name>
    <dbReference type="NCBI Taxonomy" id="1808955"/>
    <lineage>
        <taxon>Bacteria</taxon>
        <taxon>Bacillati</taxon>
        <taxon>Bacillota</taxon>
        <taxon>Bacilli</taxon>
        <taxon>Bacillales</taxon>
        <taxon>Bacillaceae</taxon>
        <taxon>Bacillus</taxon>
    </lineage>
</organism>
<dbReference type="AlphaFoldDB" id="A0A6M0Q3Z1"/>
<keyword evidence="2" id="KW-1185">Reference proteome</keyword>
<protein>
    <submittedName>
        <fullName evidence="1">Uncharacterized protein</fullName>
    </submittedName>
</protein>
<sequence>MALPWTTDQQYLLNVINLYREQMNGKDLKTQKRITKELAEQLHTSNQGLQHRTIQSINERLPYLENLLAGVFEIHNYAAKDQHLYSVKPRTIGDKTPNLCNTRHSFNGDLR</sequence>
<gene>
    <name evidence="1" type="ORF">G4D63_05040</name>
</gene>
<comment type="caution">
    <text evidence="1">The sequence shown here is derived from an EMBL/GenBank/DDBJ whole genome shotgun (WGS) entry which is preliminary data.</text>
</comment>